<feature type="domain" description="MADS-box" evidence="7">
    <location>
        <begin position="22"/>
        <end position="82"/>
    </location>
</feature>
<evidence type="ECO:0000256" key="3">
    <source>
        <dbReference type="ARBA" id="ARBA00023125"/>
    </source>
</evidence>
<proteinExistence type="predicted"/>
<dbReference type="PANTHER" id="PTHR48019">
    <property type="entry name" value="SERUM RESPONSE FACTOR HOMOLOG"/>
    <property type="match status" value="1"/>
</dbReference>
<dbReference type="GO" id="GO:0003700">
    <property type="term" value="F:DNA-binding transcription factor activity"/>
    <property type="evidence" value="ECO:0007669"/>
    <property type="project" value="InterPro"/>
</dbReference>
<dbReference type="GO" id="GO:0045944">
    <property type="term" value="P:positive regulation of transcription by RNA polymerase II"/>
    <property type="evidence" value="ECO:0007669"/>
    <property type="project" value="InterPro"/>
</dbReference>
<evidence type="ECO:0000313" key="10">
    <source>
        <dbReference type="Proteomes" id="UP001055439"/>
    </source>
</evidence>
<dbReference type="PRINTS" id="PR00404">
    <property type="entry name" value="MADSDOMAIN"/>
</dbReference>
<comment type="subcellular location">
    <subcellularLocation>
        <location evidence="1">Nucleus</location>
    </subcellularLocation>
</comment>
<dbReference type="CDD" id="cd00265">
    <property type="entry name" value="MADS_MEF2_like"/>
    <property type="match status" value="1"/>
</dbReference>
<dbReference type="InterPro" id="IPR036879">
    <property type="entry name" value="TF_MADSbox_sf"/>
</dbReference>
<evidence type="ECO:0000256" key="1">
    <source>
        <dbReference type="ARBA" id="ARBA00004123"/>
    </source>
</evidence>
<dbReference type="SMART" id="SM00432">
    <property type="entry name" value="MADS"/>
    <property type="match status" value="1"/>
</dbReference>
<dbReference type="PROSITE" id="PS51297">
    <property type="entry name" value="K_BOX"/>
    <property type="match status" value="1"/>
</dbReference>
<dbReference type="InterPro" id="IPR002100">
    <property type="entry name" value="TF_MADSbox"/>
</dbReference>
<keyword evidence="3" id="KW-0238">DNA-binding</keyword>
<dbReference type="SUPFAM" id="SSF55455">
    <property type="entry name" value="SRF-like"/>
    <property type="match status" value="1"/>
</dbReference>
<accession>A0A9E7FEN2</accession>
<dbReference type="GO" id="GO:0005634">
    <property type="term" value="C:nucleus"/>
    <property type="evidence" value="ECO:0007669"/>
    <property type="project" value="UniProtKB-SubCell"/>
</dbReference>
<protein>
    <submittedName>
        <fullName evidence="9">Uncharacterized protein</fullName>
    </submittedName>
</protein>
<evidence type="ECO:0000259" key="7">
    <source>
        <dbReference type="PROSITE" id="PS50066"/>
    </source>
</evidence>
<dbReference type="Proteomes" id="UP001055439">
    <property type="component" value="Chromosome 3"/>
</dbReference>
<feature type="domain" description="K-box" evidence="8">
    <location>
        <begin position="110"/>
        <end position="200"/>
    </location>
</feature>
<sequence>MPYDVRQVPLARSFGSIDRERDGEGRVQLKRIENKINRQVTFSKRRSGLLKKAHEISVLCDAEIALIIFSAEGKLYEFASNSCSMEKILERYERYCYAEKAIACSDPGPQDNWYREYAKLKAKVEVLHRSQRHLMGEQLDSLTVKELQQLEHQLETSMKQIRSRKTQIMLDSVAELQRKENSLREQNKILEELMEKQKLMAPSHQAQRQQQNQLPSSSSSPPSFPISGLMAESNPLPSIGTFRGRGSVDGDAAAQTQVRNTSNLLPPMDAWPSEWLTSIYDLKL</sequence>
<dbReference type="InterPro" id="IPR050142">
    <property type="entry name" value="MADS-box/MEF2_TF"/>
</dbReference>
<dbReference type="Pfam" id="PF00319">
    <property type="entry name" value="SRF-TF"/>
    <property type="match status" value="1"/>
</dbReference>
<keyword evidence="10" id="KW-1185">Reference proteome</keyword>
<evidence type="ECO:0000256" key="2">
    <source>
        <dbReference type="ARBA" id="ARBA00023015"/>
    </source>
</evidence>
<evidence type="ECO:0000256" key="4">
    <source>
        <dbReference type="ARBA" id="ARBA00023163"/>
    </source>
</evidence>
<keyword evidence="5" id="KW-0539">Nucleus</keyword>
<dbReference type="OrthoDB" id="1933443at2759"/>
<keyword evidence="4" id="KW-0804">Transcription</keyword>
<evidence type="ECO:0000259" key="8">
    <source>
        <dbReference type="PROSITE" id="PS51297"/>
    </source>
</evidence>
<dbReference type="GO" id="GO:0000977">
    <property type="term" value="F:RNA polymerase II transcription regulatory region sequence-specific DNA binding"/>
    <property type="evidence" value="ECO:0007669"/>
    <property type="project" value="InterPro"/>
</dbReference>
<dbReference type="FunFam" id="3.40.1810.10:FF:000003">
    <property type="entry name" value="MADS-box transcription factor MADS-MC"/>
    <property type="match status" value="1"/>
</dbReference>
<dbReference type="Pfam" id="PF01486">
    <property type="entry name" value="K-box"/>
    <property type="match status" value="1"/>
</dbReference>
<dbReference type="InterPro" id="IPR002487">
    <property type="entry name" value="TF_Kbox"/>
</dbReference>
<dbReference type="InterPro" id="IPR033896">
    <property type="entry name" value="MEF2-like_N"/>
</dbReference>
<gene>
    <name evidence="9" type="ORF">MUK42_00356</name>
</gene>
<keyword evidence="2" id="KW-0805">Transcription regulation</keyword>
<evidence type="ECO:0000256" key="6">
    <source>
        <dbReference type="SAM" id="MobiDB-lite"/>
    </source>
</evidence>
<feature type="compositionally biased region" description="Low complexity" evidence="6">
    <location>
        <begin position="202"/>
        <end position="227"/>
    </location>
</feature>
<evidence type="ECO:0000256" key="5">
    <source>
        <dbReference type="ARBA" id="ARBA00023242"/>
    </source>
</evidence>
<feature type="region of interest" description="Disordered" evidence="6">
    <location>
        <begin position="198"/>
        <end position="253"/>
    </location>
</feature>
<dbReference type="AlphaFoldDB" id="A0A9E7FEN2"/>
<name>A0A9E7FEN2_9LILI</name>
<evidence type="ECO:0000313" key="9">
    <source>
        <dbReference type="EMBL" id="URD93851.1"/>
    </source>
</evidence>
<dbReference type="PROSITE" id="PS50066">
    <property type="entry name" value="MADS_BOX_2"/>
    <property type="match status" value="1"/>
</dbReference>
<organism evidence="9 10">
    <name type="scientific">Musa troglodytarum</name>
    <name type="common">fe'i banana</name>
    <dbReference type="NCBI Taxonomy" id="320322"/>
    <lineage>
        <taxon>Eukaryota</taxon>
        <taxon>Viridiplantae</taxon>
        <taxon>Streptophyta</taxon>
        <taxon>Embryophyta</taxon>
        <taxon>Tracheophyta</taxon>
        <taxon>Spermatophyta</taxon>
        <taxon>Magnoliopsida</taxon>
        <taxon>Liliopsida</taxon>
        <taxon>Zingiberales</taxon>
        <taxon>Musaceae</taxon>
        <taxon>Musa</taxon>
    </lineage>
</organism>
<dbReference type="GO" id="GO:0046983">
    <property type="term" value="F:protein dimerization activity"/>
    <property type="evidence" value="ECO:0007669"/>
    <property type="project" value="InterPro"/>
</dbReference>
<reference evidence="9" key="1">
    <citation type="submission" date="2022-05" db="EMBL/GenBank/DDBJ databases">
        <title>The Musa troglodytarum L. genome provides insights into the mechanism of non-climacteric behaviour and enrichment of carotenoids.</title>
        <authorList>
            <person name="Wang J."/>
        </authorList>
    </citation>
    <scope>NUCLEOTIDE SEQUENCE</scope>
    <source>
        <tissue evidence="9">Leaf</tissue>
    </source>
</reference>
<dbReference type="Gene3D" id="3.40.1810.10">
    <property type="entry name" value="Transcription factor, MADS-box"/>
    <property type="match status" value="1"/>
</dbReference>
<dbReference type="EMBL" id="CP097505">
    <property type="protein sequence ID" value="URD93851.1"/>
    <property type="molecule type" value="Genomic_DNA"/>
</dbReference>